<name>A0A4U7B4G5_9PEZI</name>
<sequence length="201" mass="22240">MGSVLLPFGNGWSAAGDFVLAFYPSIVFWTVKIKITKKLALCALFCGGSFAGVAAILKTFYILRLTASSDITTAISPLLIWEQIELWLIIIMASLPRIRPLFVYFVKGQHASHTGWTEQGFSASKSIRLQNVSSRTAGNHAADKHMTHWLHKRDTSRERILLNDTPTLDAGILVTRDYAVQSVLELQIEDTSNSQKSTLSA</sequence>
<evidence type="ECO:0000256" key="1">
    <source>
        <dbReference type="ARBA" id="ARBA00004141"/>
    </source>
</evidence>
<feature type="transmembrane region" description="Helical" evidence="6">
    <location>
        <begin position="43"/>
        <end position="63"/>
    </location>
</feature>
<dbReference type="PANTHER" id="PTHR33048:SF165">
    <property type="entry name" value="INTEGRAL MEMBRANE PROTEIN"/>
    <property type="match status" value="1"/>
</dbReference>
<dbReference type="InterPro" id="IPR052337">
    <property type="entry name" value="SAT4-like"/>
</dbReference>
<dbReference type="Proteomes" id="UP000308133">
    <property type="component" value="Unassembled WGS sequence"/>
</dbReference>
<evidence type="ECO:0000256" key="6">
    <source>
        <dbReference type="SAM" id="Phobius"/>
    </source>
</evidence>
<evidence type="ECO:0000313" key="8">
    <source>
        <dbReference type="EMBL" id="TKX26258.1"/>
    </source>
</evidence>
<evidence type="ECO:0000256" key="3">
    <source>
        <dbReference type="ARBA" id="ARBA00022989"/>
    </source>
</evidence>
<evidence type="ECO:0000256" key="4">
    <source>
        <dbReference type="ARBA" id="ARBA00023136"/>
    </source>
</evidence>
<gene>
    <name evidence="8" type="ORF">C1H76_1611</name>
</gene>
<dbReference type="Pfam" id="PF20684">
    <property type="entry name" value="Fung_rhodopsin"/>
    <property type="match status" value="1"/>
</dbReference>
<accession>A0A4U7B4G5</accession>
<evidence type="ECO:0000259" key="7">
    <source>
        <dbReference type="Pfam" id="PF20684"/>
    </source>
</evidence>
<proteinExistence type="inferred from homology"/>
<dbReference type="AlphaFoldDB" id="A0A4U7B4G5"/>
<feature type="transmembrane region" description="Helical" evidence="6">
    <location>
        <begin position="12"/>
        <end position="31"/>
    </location>
</feature>
<keyword evidence="4 6" id="KW-0472">Membrane</keyword>
<evidence type="ECO:0000256" key="2">
    <source>
        <dbReference type="ARBA" id="ARBA00022692"/>
    </source>
</evidence>
<feature type="domain" description="Rhodopsin" evidence="7">
    <location>
        <begin position="12"/>
        <end position="102"/>
    </location>
</feature>
<dbReference type="InterPro" id="IPR049326">
    <property type="entry name" value="Rhodopsin_dom_fungi"/>
</dbReference>
<dbReference type="EMBL" id="PTQR01000014">
    <property type="protein sequence ID" value="TKX26258.1"/>
    <property type="molecule type" value="Genomic_DNA"/>
</dbReference>
<comment type="caution">
    <text evidence="8">The sequence shown here is derived from an EMBL/GenBank/DDBJ whole genome shotgun (WGS) entry which is preliminary data.</text>
</comment>
<keyword evidence="3 6" id="KW-1133">Transmembrane helix</keyword>
<dbReference type="GO" id="GO:0016020">
    <property type="term" value="C:membrane"/>
    <property type="evidence" value="ECO:0007669"/>
    <property type="project" value="UniProtKB-SubCell"/>
</dbReference>
<reference evidence="8 9" key="1">
    <citation type="submission" date="2018-02" db="EMBL/GenBank/DDBJ databases">
        <title>Draft genome sequences of Elsinoe sp., causing black scab on jojoba.</title>
        <authorList>
            <person name="Stodart B."/>
            <person name="Jeffress S."/>
            <person name="Ash G."/>
            <person name="Arun Chinnappa K."/>
        </authorList>
    </citation>
    <scope>NUCLEOTIDE SEQUENCE [LARGE SCALE GENOMIC DNA]</scope>
    <source>
        <strain evidence="8 9">Hillstone_2</strain>
    </source>
</reference>
<organism evidence="8 9">
    <name type="scientific">Elsinoe australis</name>
    <dbReference type="NCBI Taxonomy" id="40998"/>
    <lineage>
        <taxon>Eukaryota</taxon>
        <taxon>Fungi</taxon>
        <taxon>Dikarya</taxon>
        <taxon>Ascomycota</taxon>
        <taxon>Pezizomycotina</taxon>
        <taxon>Dothideomycetes</taxon>
        <taxon>Dothideomycetidae</taxon>
        <taxon>Myriangiales</taxon>
        <taxon>Elsinoaceae</taxon>
        <taxon>Elsinoe</taxon>
    </lineage>
</organism>
<evidence type="ECO:0000313" key="9">
    <source>
        <dbReference type="Proteomes" id="UP000308133"/>
    </source>
</evidence>
<dbReference type="PANTHER" id="PTHR33048">
    <property type="entry name" value="PTH11-LIKE INTEGRAL MEMBRANE PROTEIN (AFU_ORTHOLOGUE AFUA_5G11245)"/>
    <property type="match status" value="1"/>
</dbReference>
<protein>
    <recommendedName>
        <fullName evidence="7">Rhodopsin domain-containing protein</fullName>
    </recommendedName>
</protein>
<feature type="transmembrane region" description="Helical" evidence="6">
    <location>
        <begin position="75"/>
        <end position="95"/>
    </location>
</feature>
<comment type="subcellular location">
    <subcellularLocation>
        <location evidence="1">Membrane</location>
        <topology evidence="1">Multi-pass membrane protein</topology>
    </subcellularLocation>
</comment>
<keyword evidence="2 6" id="KW-0812">Transmembrane</keyword>
<comment type="similarity">
    <text evidence="5">Belongs to the SAT4 family.</text>
</comment>
<evidence type="ECO:0000256" key="5">
    <source>
        <dbReference type="ARBA" id="ARBA00038359"/>
    </source>
</evidence>